<dbReference type="EMBL" id="CP003060">
    <property type="protein sequence ID" value="AEP30352.1"/>
    <property type="molecule type" value="Genomic_DNA"/>
</dbReference>
<dbReference type="KEGG" id="gni:GNIT_2251"/>
<gene>
    <name evidence="1" type="ordered locus">GNIT_2251</name>
</gene>
<dbReference type="Proteomes" id="UP000009282">
    <property type="component" value="Chromosome"/>
</dbReference>
<name>G4QKP9_GLANF</name>
<sequence length="39" mass="4537">MTGFVEIQDVHKLSTLRRLLIREDELKKPFNQIAISLAL</sequence>
<accession>G4QKP9</accession>
<evidence type="ECO:0000313" key="1">
    <source>
        <dbReference type="EMBL" id="AEP30352.1"/>
    </source>
</evidence>
<dbReference type="AlphaFoldDB" id="G4QKP9"/>
<dbReference type="HOGENOM" id="CLU_3310438_0_0_6"/>
<evidence type="ECO:0000313" key="2">
    <source>
        <dbReference type="Proteomes" id="UP000009282"/>
    </source>
</evidence>
<keyword evidence="2" id="KW-1185">Reference proteome</keyword>
<reference evidence="1 2" key="1">
    <citation type="journal article" date="2011" name="J. Bacteriol.">
        <title>Complete genome sequence of seawater bacterium Glaciecola nitratireducens FR1064T.</title>
        <authorList>
            <person name="Bian F."/>
            <person name="Qin Q.L."/>
            <person name="Xie B.B."/>
            <person name="Shu Y.L."/>
            <person name="Zhang X.Y."/>
            <person name="Yu Y."/>
            <person name="Chen B."/>
            <person name="Chen X.L."/>
            <person name="Zhou B.C."/>
            <person name="Zhang Y.Z."/>
        </authorList>
    </citation>
    <scope>NUCLEOTIDE SEQUENCE [LARGE SCALE GENOMIC DNA]</scope>
    <source>
        <strain evidence="2">JCM 12485 / KCTC 12276 / FR1064</strain>
    </source>
</reference>
<organism evidence="1 2">
    <name type="scientific">Glaciecola nitratireducens (strain JCM 12485 / KCTC 12276 / FR1064)</name>
    <dbReference type="NCBI Taxonomy" id="1085623"/>
    <lineage>
        <taxon>Bacteria</taxon>
        <taxon>Pseudomonadati</taxon>
        <taxon>Pseudomonadota</taxon>
        <taxon>Gammaproteobacteria</taxon>
        <taxon>Alteromonadales</taxon>
        <taxon>Alteromonadaceae</taxon>
        <taxon>Brumicola</taxon>
    </lineage>
</organism>
<protein>
    <submittedName>
        <fullName evidence="1">Uncharacterized protein</fullName>
    </submittedName>
</protein>
<dbReference type="STRING" id="1085623.GNIT_2251"/>
<proteinExistence type="predicted"/>